<reference evidence="2" key="1">
    <citation type="submission" date="2017-09" db="EMBL/GenBank/DDBJ databases">
        <title>Depth-based differentiation of microbial function through sediment-hosted aquifers and enrichment of novel symbionts in the deep terrestrial subsurface.</title>
        <authorList>
            <person name="Probst A.J."/>
            <person name="Ladd B."/>
            <person name="Jarett J.K."/>
            <person name="Geller-Mcgrath D.E."/>
            <person name="Sieber C.M.K."/>
            <person name="Emerson J.B."/>
            <person name="Anantharaman K."/>
            <person name="Thomas B.C."/>
            <person name="Malmstrom R."/>
            <person name="Stieglmeier M."/>
            <person name="Klingl A."/>
            <person name="Woyke T."/>
            <person name="Ryan C.M."/>
            <person name="Banfield J.F."/>
        </authorList>
    </citation>
    <scope>NUCLEOTIDE SEQUENCE [LARGE SCALE GENOMIC DNA]</scope>
</reference>
<proteinExistence type="predicted"/>
<sequence>MKDKLKILFVIPVPGKHQYISFGIGYLSSYIKKYADKKIIIKLADENAGDDILKIFLKEKPDIVGITASTPQI</sequence>
<evidence type="ECO:0000313" key="2">
    <source>
        <dbReference type="Proteomes" id="UP000230775"/>
    </source>
</evidence>
<protein>
    <recommendedName>
        <fullName evidence="3">B12-binding domain-containing protein</fullName>
    </recommendedName>
</protein>
<organism evidence="1 2">
    <name type="scientific">Candidatus Shapirobacteria bacterium CG09_land_8_20_14_0_10_39_12</name>
    <dbReference type="NCBI Taxonomy" id="1974885"/>
    <lineage>
        <taxon>Bacteria</taxon>
        <taxon>Candidatus Shapironibacteriota</taxon>
    </lineage>
</organism>
<gene>
    <name evidence="1" type="ORF">COT64_01350</name>
</gene>
<evidence type="ECO:0000313" key="1">
    <source>
        <dbReference type="EMBL" id="PIS14680.1"/>
    </source>
</evidence>
<feature type="non-terminal residue" evidence="1">
    <location>
        <position position="73"/>
    </location>
</feature>
<evidence type="ECO:0008006" key="3">
    <source>
        <dbReference type="Google" id="ProtNLM"/>
    </source>
</evidence>
<comment type="caution">
    <text evidence="1">The sequence shown here is derived from an EMBL/GenBank/DDBJ whole genome shotgun (WGS) entry which is preliminary data.</text>
</comment>
<dbReference type="AlphaFoldDB" id="A0A2H0WPV2"/>
<accession>A0A2H0WPV2</accession>
<dbReference type="Proteomes" id="UP000230775">
    <property type="component" value="Unassembled WGS sequence"/>
</dbReference>
<dbReference type="EMBL" id="PEZI01000030">
    <property type="protein sequence ID" value="PIS14680.1"/>
    <property type="molecule type" value="Genomic_DNA"/>
</dbReference>
<name>A0A2H0WPV2_9BACT</name>